<evidence type="ECO:0000256" key="5">
    <source>
        <dbReference type="ARBA" id="ARBA00022764"/>
    </source>
</evidence>
<keyword evidence="7" id="KW-1133">Transmembrane helix</keyword>
<keyword evidence="6" id="KW-0016">Alginate biosynthesis</keyword>
<keyword evidence="4" id="KW-0732">Signal</keyword>
<dbReference type="GO" id="GO:0042597">
    <property type="term" value="C:periplasmic space"/>
    <property type="evidence" value="ECO:0007669"/>
    <property type="project" value="UniProtKB-SubCell"/>
</dbReference>
<dbReference type="KEGG" id="lvn:BWR22_14080"/>
<proteinExistence type="predicted"/>
<gene>
    <name evidence="9" type="ORF">BWR22_14080</name>
</gene>
<dbReference type="AlphaFoldDB" id="A0AAC9LME0"/>
<keyword evidence="10" id="KW-1185">Reference proteome</keyword>
<keyword evidence="5" id="KW-0574">Periplasm</keyword>
<accession>A0AAC9LME0</accession>
<dbReference type="InterPro" id="IPR031811">
    <property type="entry name" value="ALGX/ALGJ_SGNH-like"/>
</dbReference>
<keyword evidence="3" id="KW-0808">Transferase</keyword>
<evidence type="ECO:0000256" key="2">
    <source>
        <dbReference type="ARBA" id="ARBA00005182"/>
    </source>
</evidence>
<dbReference type="RefSeq" id="WP_076734283.1">
    <property type="nucleotide sequence ID" value="NZ_CP019352.1"/>
</dbReference>
<organism evidence="9 10">
    <name type="scientific">Lacinutrix venerupis</name>
    <dbReference type="NCBI Taxonomy" id="1486034"/>
    <lineage>
        <taxon>Bacteria</taxon>
        <taxon>Pseudomonadati</taxon>
        <taxon>Bacteroidota</taxon>
        <taxon>Flavobacteriia</taxon>
        <taxon>Flavobacteriales</taxon>
        <taxon>Flavobacteriaceae</taxon>
        <taxon>Lacinutrix</taxon>
    </lineage>
</organism>
<dbReference type="GO" id="GO:0016740">
    <property type="term" value="F:transferase activity"/>
    <property type="evidence" value="ECO:0007669"/>
    <property type="project" value="UniProtKB-KW"/>
</dbReference>
<dbReference type="GO" id="GO:0042121">
    <property type="term" value="P:alginic acid biosynthetic process"/>
    <property type="evidence" value="ECO:0007669"/>
    <property type="project" value="UniProtKB-KW"/>
</dbReference>
<evidence type="ECO:0000313" key="10">
    <source>
        <dbReference type="Proteomes" id="UP000187506"/>
    </source>
</evidence>
<evidence type="ECO:0000256" key="7">
    <source>
        <dbReference type="SAM" id="Phobius"/>
    </source>
</evidence>
<sequence length="357" mass="42082">MFTKRKIKISFDFRTLIFVLIFSPMVLSIINLGVQKIINPGKKVKLSFKNNYIPKDQLLSLNRNIKETLFGTQLIPERAVKLKNGWFVIGDFFSDALSESKGLIVFSKEEINQLKNILIERNSWLEKNNIKFYLTVPPNKLTVYDSLIPIRKRDRNTKMEQIDSLCQAIGVPFINLGEDFKNHPDKRLYHKTDTHWNDYGGFYGYSTAIKRFEKDFPNQKFKHFDFNKLEKFTTNTLHGDLAKITQIDNKEEYLHLKLDTTFAEVIKEKKYPIPEGYNKEPSNFELRFKNSKGNLKLLAYRDSFFGYCNPFFIENFEETVLFWDHNFNKDVILNEKPDIVIIEVLERDLDILLSNKT</sequence>
<reference evidence="9 10" key="1">
    <citation type="submission" date="2017-01" db="EMBL/GenBank/DDBJ databases">
        <title>Complete genome of Lacinutrix venerupis DOK2-8 isolated from seawater in Dokdo.</title>
        <authorList>
            <person name="Chi W.-J."/>
            <person name="Kim J.H."/>
        </authorList>
    </citation>
    <scope>NUCLEOTIDE SEQUENCE [LARGE SCALE GENOMIC DNA]</scope>
    <source>
        <strain evidence="9 10">DOK2-8</strain>
    </source>
</reference>
<evidence type="ECO:0000256" key="1">
    <source>
        <dbReference type="ARBA" id="ARBA00004418"/>
    </source>
</evidence>
<feature type="transmembrane region" description="Helical" evidence="7">
    <location>
        <begin position="12"/>
        <end position="34"/>
    </location>
</feature>
<dbReference type="EMBL" id="CP019352">
    <property type="protein sequence ID" value="APY01381.1"/>
    <property type="molecule type" value="Genomic_DNA"/>
</dbReference>
<keyword evidence="7" id="KW-0812">Transmembrane</keyword>
<feature type="domain" description="AlgX/AlgJ SGNH hydrolase-like" evidence="8">
    <location>
        <begin position="107"/>
        <end position="259"/>
    </location>
</feature>
<protein>
    <recommendedName>
        <fullName evidence="8">AlgX/AlgJ SGNH hydrolase-like domain-containing protein</fullName>
    </recommendedName>
</protein>
<dbReference type="Pfam" id="PF16822">
    <property type="entry name" value="ALGX"/>
    <property type="match status" value="1"/>
</dbReference>
<evidence type="ECO:0000313" key="9">
    <source>
        <dbReference type="EMBL" id="APY01381.1"/>
    </source>
</evidence>
<keyword evidence="7" id="KW-0472">Membrane</keyword>
<name>A0AAC9LME0_9FLAO</name>
<evidence type="ECO:0000256" key="6">
    <source>
        <dbReference type="ARBA" id="ARBA00022841"/>
    </source>
</evidence>
<evidence type="ECO:0000256" key="4">
    <source>
        <dbReference type="ARBA" id="ARBA00022729"/>
    </source>
</evidence>
<comment type="subcellular location">
    <subcellularLocation>
        <location evidence="1">Periplasm</location>
    </subcellularLocation>
</comment>
<evidence type="ECO:0000256" key="3">
    <source>
        <dbReference type="ARBA" id="ARBA00022679"/>
    </source>
</evidence>
<comment type="pathway">
    <text evidence="2">Glycan biosynthesis; alginate biosynthesis.</text>
</comment>
<dbReference type="Proteomes" id="UP000187506">
    <property type="component" value="Chromosome"/>
</dbReference>
<evidence type="ECO:0000259" key="8">
    <source>
        <dbReference type="Pfam" id="PF16822"/>
    </source>
</evidence>